<dbReference type="PROSITE" id="PS50110">
    <property type="entry name" value="RESPONSE_REGULATORY"/>
    <property type="match status" value="1"/>
</dbReference>
<keyword evidence="5" id="KW-1185">Reference proteome</keyword>
<comment type="caution">
    <text evidence="4">The sequence shown here is derived from an EMBL/GenBank/DDBJ whole genome shotgun (WGS) entry which is preliminary data.</text>
</comment>
<dbReference type="SUPFAM" id="SSF52172">
    <property type="entry name" value="CheY-like"/>
    <property type="match status" value="1"/>
</dbReference>
<feature type="domain" description="Response regulatory" evidence="3">
    <location>
        <begin position="1"/>
        <end position="108"/>
    </location>
</feature>
<evidence type="ECO:0000256" key="2">
    <source>
        <dbReference type="PROSITE-ProRule" id="PRU00169"/>
    </source>
</evidence>
<dbReference type="PANTHER" id="PTHR44591">
    <property type="entry name" value="STRESS RESPONSE REGULATOR PROTEIN 1"/>
    <property type="match status" value="1"/>
</dbReference>
<gene>
    <name evidence="4" type="ORF">C467_13422</name>
</gene>
<dbReference type="PANTHER" id="PTHR44591:SF3">
    <property type="entry name" value="RESPONSE REGULATORY DOMAIN-CONTAINING PROTEIN"/>
    <property type="match status" value="1"/>
</dbReference>
<accession>M0F2E5</accession>
<dbReference type="InterPro" id="IPR011006">
    <property type="entry name" value="CheY-like_superfamily"/>
</dbReference>
<dbReference type="InterPro" id="IPR013971">
    <property type="entry name" value="HalX_domain"/>
</dbReference>
<evidence type="ECO:0000313" key="4">
    <source>
        <dbReference type="EMBL" id="ELZ53367.1"/>
    </source>
</evidence>
<evidence type="ECO:0000259" key="3">
    <source>
        <dbReference type="PROSITE" id="PS50110"/>
    </source>
</evidence>
<reference evidence="4 5" key="1">
    <citation type="journal article" date="2014" name="PLoS Genet.">
        <title>Phylogenetically driven sequencing of extremely halophilic archaea reveals strategies for static and dynamic osmo-response.</title>
        <authorList>
            <person name="Becker E.A."/>
            <person name="Seitzer P.M."/>
            <person name="Tritt A."/>
            <person name="Larsen D."/>
            <person name="Krusor M."/>
            <person name="Yao A.I."/>
            <person name="Wu D."/>
            <person name="Madern D."/>
            <person name="Eisen J.A."/>
            <person name="Darling A.E."/>
            <person name="Facciotti M.T."/>
        </authorList>
    </citation>
    <scope>NUCLEOTIDE SEQUENCE [LARGE SCALE GENOMIC DNA]</scope>
    <source>
        <strain evidence="4 5">ATCC 700873</strain>
    </source>
</reference>
<dbReference type="Pfam" id="PF00072">
    <property type="entry name" value="Response_reg"/>
    <property type="match status" value="1"/>
</dbReference>
<sequence length="182" mass="20307">MLVVDDDRKTADLYAEFPDGYAVSTAYSGAEALEILDDTVDVVLLDRRMPTMTGDDVLRSIRERDLGCRVVMVTAADPDLDVLELPFDDYLVKPVSPDRLRDAVSQMYVRNGCDDTLQELFATASKMATVESKMSLADLESSQTYAALGAEFDRLRAEVEARDAERDTYVEFTDEKLRSLLG</sequence>
<dbReference type="EMBL" id="AOJO01000061">
    <property type="protein sequence ID" value="ELZ53367.1"/>
    <property type="molecule type" value="Genomic_DNA"/>
</dbReference>
<evidence type="ECO:0000256" key="1">
    <source>
        <dbReference type="ARBA" id="ARBA00022553"/>
    </source>
</evidence>
<dbReference type="GO" id="GO:0000160">
    <property type="term" value="P:phosphorelay signal transduction system"/>
    <property type="evidence" value="ECO:0007669"/>
    <property type="project" value="InterPro"/>
</dbReference>
<dbReference type="PATRIC" id="fig|1227481.4.peg.2648"/>
<protein>
    <submittedName>
        <fullName evidence="4">HoxA-like transcriptional regulator</fullName>
    </submittedName>
</protein>
<feature type="modified residue" description="4-aspartylphosphate" evidence="2">
    <location>
        <position position="46"/>
    </location>
</feature>
<evidence type="ECO:0000313" key="5">
    <source>
        <dbReference type="Proteomes" id="UP000011689"/>
    </source>
</evidence>
<keyword evidence="1 2" id="KW-0597">Phosphoprotein</keyword>
<organism evidence="4 5">
    <name type="scientific">Halorubrum hochstenium ATCC 700873</name>
    <dbReference type="NCBI Taxonomy" id="1227481"/>
    <lineage>
        <taxon>Archaea</taxon>
        <taxon>Methanobacteriati</taxon>
        <taxon>Methanobacteriota</taxon>
        <taxon>Stenosarchaea group</taxon>
        <taxon>Halobacteria</taxon>
        <taxon>Halobacteriales</taxon>
        <taxon>Haloferacaceae</taxon>
        <taxon>Halorubrum</taxon>
    </lineage>
</organism>
<dbReference type="STRING" id="1227481.C467_13422"/>
<proteinExistence type="predicted"/>
<dbReference type="InterPro" id="IPR001789">
    <property type="entry name" value="Sig_transdc_resp-reg_receiver"/>
</dbReference>
<dbReference type="InterPro" id="IPR050595">
    <property type="entry name" value="Bact_response_regulator"/>
</dbReference>
<dbReference type="SMART" id="SM00448">
    <property type="entry name" value="REC"/>
    <property type="match status" value="1"/>
</dbReference>
<dbReference type="Pfam" id="PF08663">
    <property type="entry name" value="HalX"/>
    <property type="match status" value="1"/>
</dbReference>
<dbReference type="Gene3D" id="3.40.50.2300">
    <property type="match status" value="1"/>
</dbReference>
<dbReference type="Proteomes" id="UP000011689">
    <property type="component" value="Unassembled WGS sequence"/>
</dbReference>
<dbReference type="AlphaFoldDB" id="M0F2E5"/>
<name>M0F2E5_9EURY</name>